<comment type="caution">
    <text evidence="17">The sequence shown here is derived from an EMBL/GenBank/DDBJ whole genome shotgun (WGS) entry which is preliminary data.</text>
</comment>
<dbReference type="SMART" id="SM00209">
    <property type="entry name" value="TSP1"/>
    <property type="match status" value="4"/>
</dbReference>
<dbReference type="SUPFAM" id="SSF55486">
    <property type="entry name" value="Metalloproteases ('zincins'), catalytic domain"/>
    <property type="match status" value="1"/>
</dbReference>
<dbReference type="InterPro" id="IPR000884">
    <property type="entry name" value="TSP1_rpt"/>
</dbReference>
<dbReference type="GO" id="GO:0005576">
    <property type="term" value="C:extracellular region"/>
    <property type="evidence" value="ECO:0007669"/>
    <property type="project" value="UniProtKB-SubCell"/>
</dbReference>
<dbReference type="InterPro" id="IPR013273">
    <property type="entry name" value="ADAMTS/ADAMTS-like"/>
</dbReference>
<feature type="binding site" evidence="13 15">
    <location>
        <position position="104"/>
    </location>
    <ligand>
        <name>Zn(2+)</name>
        <dbReference type="ChEBI" id="CHEBI:29105"/>
        <note>catalytic</note>
    </ligand>
</feature>
<feature type="active site" evidence="12 15">
    <location>
        <position position="105"/>
    </location>
</feature>
<dbReference type="InterPro" id="IPR041645">
    <property type="entry name" value="ADAMTS_CR_2"/>
</dbReference>
<feature type="binding site" evidence="13">
    <location>
        <position position="164"/>
    </location>
    <ligand>
        <name>Ca(2+)</name>
        <dbReference type="ChEBI" id="CHEBI:29108"/>
        <label>1</label>
    </ligand>
</feature>
<keyword evidence="7" id="KW-0378">Hydrolase</keyword>
<evidence type="ECO:0000256" key="1">
    <source>
        <dbReference type="ARBA" id="ARBA00004613"/>
    </source>
</evidence>
<feature type="binding site" evidence="13 15">
    <location>
        <position position="108"/>
    </location>
    <ligand>
        <name>Zn(2+)</name>
        <dbReference type="ChEBI" id="CHEBI:29105"/>
        <note>catalytic</note>
    </ligand>
</feature>
<keyword evidence="4 13" id="KW-0479">Metal-binding</keyword>
<dbReference type="InParanoid" id="A0A2J7RN45"/>
<dbReference type="InterPro" id="IPR045371">
    <property type="entry name" value="ADAMTS_CR_3"/>
</dbReference>
<evidence type="ECO:0000313" key="18">
    <source>
        <dbReference type="Proteomes" id="UP000235965"/>
    </source>
</evidence>
<dbReference type="PROSITE" id="PS50092">
    <property type="entry name" value="TSP1"/>
    <property type="match status" value="3"/>
</dbReference>
<dbReference type="Pfam" id="PF17771">
    <property type="entry name" value="ADAMTS_CR_2"/>
    <property type="match status" value="1"/>
</dbReference>
<comment type="cofactor">
    <cofactor evidence="13">
        <name>Zn(2+)</name>
        <dbReference type="ChEBI" id="CHEBI:29105"/>
    </cofactor>
    <text evidence="13">Binds 1 zinc ion per subunit.</text>
</comment>
<dbReference type="EMBL" id="NEVH01002545">
    <property type="protein sequence ID" value="PNF42261.1"/>
    <property type="molecule type" value="Genomic_DNA"/>
</dbReference>
<keyword evidence="3" id="KW-0645">Protease</keyword>
<evidence type="ECO:0000256" key="5">
    <source>
        <dbReference type="ARBA" id="ARBA00022729"/>
    </source>
</evidence>
<dbReference type="PROSITE" id="PS50215">
    <property type="entry name" value="ADAM_MEPRO"/>
    <property type="match status" value="1"/>
</dbReference>
<dbReference type="FunFam" id="2.20.100.10:FF:000005">
    <property type="entry name" value="ADAM metallopeptidase with thrombospondin type 1 motif 9"/>
    <property type="match status" value="1"/>
</dbReference>
<name>A0A2J7RN45_9NEOP</name>
<evidence type="ECO:0000256" key="12">
    <source>
        <dbReference type="PIRSR" id="PIRSR613273-1"/>
    </source>
</evidence>
<feature type="disulfide bond" evidence="14">
    <location>
        <begin position="191"/>
        <end position="216"/>
    </location>
</feature>
<dbReference type="FunFam" id="2.20.100.10:FF:000007">
    <property type="entry name" value="Thrombospondin 1"/>
    <property type="match status" value="1"/>
</dbReference>
<evidence type="ECO:0000256" key="6">
    <source>
        <dbReference type="ARBA" id="ARBA00022737"/>
    </source>
</evidence>
<feature type="domain" description="Peptidase M12B" evidence="16">
    <location>
        <begin position="1"/>
        <end position="169"/>
    </location>
</feature>
<evidence type="ECO:0000259" key="16">
    <source>
        <dbReference type="PROSITE" id="PS50215"/>
    </source>
</evidence>
<evidence type="ECO:0000256" key="10">
    <source>
        <dbReference type="ARBA" id="ARBA00023157"/>
    </source>
</evidence>
<keyword evidence="11" id="KW-0325">Glycoprotein</keyword>
<evidence type="ECO:0000256" key="7">
    <source>
        <dbReference type="ARBA" id="ARBA00022801"/>
    </source>
</evidence>
<dbReference type="GO" id="GO:0046872">
    <property type="term" value="F:metal ion binding"/>
    <property type="evidence" value="ECO:0007669"/>
    <property type="project" value="UniProtKB-KW"/>
</dbReference>
<reference evidence="17 18" key="1">
    <citation type="submission" date="2017-12" db="EMBL/GenBank/DDBJ databases">
        <title>Hemimetabolous genomes reveal molecular basis of termite eusociality.</title>
        <authorList>
            <person name="Harrison M.C."/>
            <person name="Jongepier E."/>
            <person name="Robertson H.M."/>
            <person name="Arning N."/>
            <person name="Bitard-Feildel T."/>
            <person name="Chao H."/>
            <person name="Childers C.P."/>
            <person name="Dinh H."/>
            <person name="Doddapaneni H."/>
            <person name="Dugan S."/>
            <person name="Gowin J."/>
            <person name="Greiner C."/>
            <person name="Han Y."/>
            <person name="Hu H."/>
            <person name="Hughes D.S.T."/>
            <person name="Huylmans A.-K."/>
            <person name="Kemena C."/>
            <person name="Kremer L.P.M."/>
            <person name="Lee S.L."/>
            <person name="Lopez-Ezquerra A."/>
            <person name="Mallet L."/>
            <person name="Monroy-Kuhn J.M."/>
            <person name="Moser A."/>
            <person name="Murali S.C."/>
            <person name="Muzny D.M."/>
            <person name="Otani S."/>
            <person name="Piulachs M.-D."/>
            <person name="Poelchau M."/>
            <person name="Qu J."/>
            <person name="Schaub F."/>
            <person name="Wada-Katsumata A."/>
            <person name="Worley K.C."/>
            <person name="Xie Q."/>
            <person name="Ylla G."/>
            <person name="Poulsen M."/>
            <person name="Gibbs R.A."/>
            <person name="Schal C."/>
            <person name="Richards S."/>
            <person name="Belles X."/>
            <person name="Korb J."/>
            <person name="Bornberg-Bauer E."/>
        </authorList>
    </citation>
    <scope>NUCLEOTIDE SEQUENCE [LARGE SCALE GENOMIC DNA]</scope>
    <source>
        <tissue evidence="17">Whole body</tissue>
    </source>
</reference>
<feature type="binding site" evidence="13 15">
    <location>
        <position position="114"/>
    </location>
    <ligand>
        <name>Zn(2+)</name>
        <dbReference type="ChEBI" id="CHEBI:29105"/>
        <note>catalytic</note>
    </ligand>
</feature>
<proteinExistence type="predicted"/>
<evidence type="ECO:0000256" key="8">
    <source>
        <dbReference type="ARBA" id="ARBA00022833"/>
    </source>
</evidence>
<evidence type="ECO:0000256" key="14">
    <source>
        <dbReference type="PIRSR" id="PIRSR613273-3"/>
    </source>
</evidence>
<feature type="disulfide bond" evidence="14">
    <location>
        <begin position="284"/>
        <end position="322"/>
    </location>
</feature>
<feature type="disulfide bond" evidence="14">
    <location>
        <begin position="238"/>
        <end position="249"/>
    </location>
</feature>
<dbReference type="Pfam" id="PF19236">
    <property type="entry name" value="ADAMTS_CR_3"/>
    <property type="match status" value="1"/>
</dbReference>
<dbReference type="PANTHER" id="PTHR13723">
    <property type="entry name" value="ADAMTS A DISINTEGRIN AND METALLOPROTEASE WITH THROMBOSPONDIN MOTIFS PROTEASE"/>
    <property type="match status" value="1"/>
</dbReference>
<keyword evidence="9" id="KW-0482">Metalloprotease</keyword>
<dbReference type="Pfam" id="PF19030">
    <property type="entry name" value="TSP1_ADAMTS"/>
    <property type="match status" value="3"/>
</dbReference>
<keyword evidence="2" id="KW-0964">Secreted</keyword>
<evidence type="ECO:0000313" key="17">
    <source>
        <dbReference type="EMBL" id="PNF42261.1"/>
    </source>
</evidence>
<dbReference type="AlphaFoldDB" id="A0A2J7RN45"/>
<comment type="subcellular location">
    <subcellularLocation>
        <location evidence="1">Secreted</location>
    </subcellularLocation>
</comment>
<evidence type="ECO:0000256" key="2">
    <source>
        <dbReference type="ARBA" id="ARBA00022525"/>
    </source>
</evidence>
<keyword evidence="8 13" id="KW-0862">Zinc</keyword>
<feature type="disulfide bond" evidence="14">
    <location>
        <begin position="202"/>
        <end position="225"/>
    </location>
</feature>
<dbReference type="InterPro" id="IPR024079">
    <property type="entry name" value="MetalloPept_cat_dom_sf"/>
</dbReference>
<dbReference type="GO" id="GO:0006508">
    <property type="term" value="P:proteolysis"/>
    <property type="evidence" value="ECO:0007669"/>
    <property type="project" value="UniProtKB-KW"/>
</dbReference>
<gene>
    <name evidence="17" type="ORF">B7P43_G05508</name>
</gene>
<keyword evidence="18" id="KW-1185">Reference proteome</keyword>
<protein>
    <recommendedName>
        <fullName evidence="16">Peptidase M12B domain-containing protein</fullName>
    </recommendedName>
</protein>
<feature type="binding site" evidence="13">
    <location>
        <position position="59"/>
    </location>
    <ligand>
        <name>Ca(2+)</name>
        <dbReference type="ChEBI" id="CHEBI:29108"/>
        <label>1</label>
    </ligand>
</feature>
<keyword evidence="6" id="KW-0677">Repeat</keyword>
<dbReference type="Proteomes" id="UP000235965">
    <property type="component" value="Unassembled WGS sequence"/>
</dbReference>
<evidence type="ECO:0000256" key="13">
    <source>
        <dbReference type="PIRSR" id="PIRSR613273-2"/>
    </source>
</evidence>
<dbReference type="Gene3D" id="2.20.100.10">
    <property type="entry name" value="Thrombospondin type-1 (TSP1) repeat"/>
    <property type="match status" value="4"/>
</dbReference>
<keyword evidence="13" id="KW-0106">Calcium</keyword>
<dbReference type="InterPro" id="IPR050439">
    <property type="entry name" value="ADAMTS_ADAMTS-like"/>
</dbReference>
<evidence type="ECO:0000256" key="4">
    <source>
        <dbReference type="ARBA" id="ARBA00022723"/>
    </source>
</evidence>
<dbReference type="PANTHER" id="PTHR13723:SF304">
    <property type="entry name" value="A DISINTEGRIN AND METALLOPROTEINASE WITH THROMBOSPONDIN MOTIFS 2-LIKE PROTEIN"/>
    <property type="match status" value="1"/>
</dbReference>
<dbReference type="Pfam" id="PF00090">
    <property type="entry name" value="TSP_1"/>
    <property type="match status" value="1"/>
</dbReference>
<accession>A0A2J7RN45</accession>
<keyword evidence="10 14" id="KW-1015">Disulfide bond</keyword>
<keyword evidence="5" id="KW-0732">Signal</keyword>
<dbReference type="Gene3D" id="3.40.390.10">
    <property type="entry name" value="Collagenase (Catalytic Domain)"/>
    <property type="match status" value="1"/>
</dbReference>
<evidence type="ECO:0000256" key="3">
    <source>
        <dbReference type="ARBA" id="ARBA00022670"/>
    </source>
</evidence>
<evidence type="ECO:0000256" key="9">
    <source>
        <dbReference type="ARBA" id="ARBA00023049"/>
    </source>
</evidence>
<dbReference type="Pfam" id="PF01421">
    <property type="entry name" value="Reprolysin"/>
    <property type="match status" value="1"/>
</dbReference>
<organism evidence="17 18">
    <name type="scientific">Cryptotermes secundus</name>
    <dbReference type="NCBI Taxonomy" id="105785"/>
    <lineage>
        <taxon>Eukaryota</taxon>
        <taxon>Metazoa</taxon>
        <taxon>Ecdysozoa</taxon>
        <taxon>Arthropoda</taxon>
        <taxon>Hexapoda</taxon>
        <taxon>Insecta</taxon>
        <taxon>Pterygota</taxon>
        <taxon>Neoptera</taxon>
        <taxon>Polyneoptera</taxon>
        <taxon>Dictyoptera</taxon>
        <taxon>Blattodea</taxon>
        <taxon>Blattoidea</taxon>
        <taxon>Termitoidae</taxon>
        <taxon>Kalotermitidae</taxon>
        <taxon>Cryptotermitinae</taxon>
        <taxon>Cryptotermes</taxon>
    </lineage>
</organism>
<dbReference type="GO" id="GO:0031012">
    <property type="term" value="C:extracellular matrix"/>
    <property type="evidence" value="ECO:0007669"/>
    <property type="project" value="TreeGrafter"/>
</dbReference>
<dbReference type="GO" id="GO:0030198">
    <property type="term" value="P:extracellular matrix organization"/>
    <property type="evidence" value="ECO:0007669"/>
    <property type="project" value="InterPro"/>
</dbReference>
<sequence>MNIVSAIYKDPSLDSNLRLVIVRMIFFEEEQDGQVVDGNSKRSLENVNRWNEQLGGQHDVAVWLTRADIGGPSGYAPVSGACDPTRSCTLNRDEGLTSAFIIAHEVAHVLGLTHDGDQAAGNDCIQDALDGSVMAPMVSATFHRFSWSICSKKEFHTKAAQWPCLRNQPKTGNATHLKSTLQATFSMDEQCRMEFGDGYSLCRTLNLPDPCSHLWCGHVSAPLVCKTKKGPPLEGTECGVNHWCVGGYCVQVDGRRFGFDPVTHNPRDGGWSEWSGWTSCSRTCGFGVTFRSRTCDNPRPAYGGEDCLGKSEEFRICGQVPCPEPMRDFRAQQCARLPYIVPIGGLGHRINNTWLAHEADPSSMKCQLTCVSQETGEVFMSGENLLDGTPCSYDNYDKSICIQGHCHVLGCDGVLDSTVQEDSCGVCGGDNSKCHNITHTFHRKLRRSMTRVAVFPRLARNVWIDVNTDPQGDTKLVIRDRRSRQYSLASPNDLRLKTAGPVPIYGTVTVWTVPSIKEQDTIASVVVEGARFHYERRGNREKLSARGPLLAELVVSVSAEPAALEAGVTVAAQSIYTLHQALFGVGSRYAWQVGGWGPCSKSCGGGRRFKTVACRDTDTGRLVPRRHCSLVAKPPARMERCNLISCDFMWVSADWEQCTSTCGSRGMQEREVFCVHNHTDNNEPPWKHMVDPKRCRVGVKPETTRPCNRVPCPAHWISGNWSQCSASCGHGLETREFRCPAPRGEPFFECGPSPPDEQRPCVGIFSKHDPLCYKSKPCRRDASPYCSLTNLLGHYCVIPEFRKLCCKSCSLTMNMLPE</sequence>
<dbReference type="GO" id="GO:0004222">
    <property type="term" value="F:metalloendopeptidase activity"/>
    <property type="evidence" value="ECO:0007669"/>
    <property type="project" value="InterPro"/>
</dbReference>
<dbReference type="PRINTS" id="PR01857">
    <property type="entry name" value="ADAMTSFAMILY"/>
</dbReference>
<dbReference type="Gene3D" id="3.40.1620.60">
    <property type="match status" value="1"/>
</dbReference>
<dbReference type="STRING" id="105785.A0A2J7RN45"/>
<dbReference type="OrthoDB" id="5855429at2759"/>
<dbReference type="SUPFAM" id="SSF82895">
    <property type="entry name" value="TSP-1 type 1 repeat"/>
    <property type="match status" value="4"/>
</dbReference>
<feature type="disulfide bond" evidence="14">
    <location>
        <begin position="82"/>
        <end position="164"/>
    </location>
</feature>
<feature type="disulfide bond" evidence="14">
    <location>
        <begin position="280"/>
        <end position="317"/>
    </location>
</feature>
<dbReference type="PRINTS" id="PR01705">
    <property type="entry name" value="TSP1REPEAT"/>
</dbReference>
<feature type="disulfide bond" evidence="14">
    <location>
        <begin position="295"/>
        <end position="307"/>
    </location>
</feature>
<dbReference type="Gene3D" id="2.60.120.830">
    <property type="match status" value="1"/>
</dbReference>
<comment type="caution">
    <text evidence="15">Lacks conserved residue(s) required for the propagation of feature annotation.</text>
</comment>
<evidence type="ECO:0000256" key="15">
    <source>
        <dbReference type="PROSITE-ProRule" id="PRU00276"/>
    </source>
</evidence>
<feature type="disulfide bond" evidence="14">
    <location>
        <begin position="211"/>
        <end position="244"/>
    </location>
</feature>
<evidence type="ECO:0000256" key="11">
    <source>
        <dbReference type="ARBA" id="ARBA00023180"/>
    </source>
</evidence>
<dbReference type="InterPro" id="IPR001590">
    <property type="entry name" value="Peptidase_M12B"/>
</dbReference>
<dbReference type="InterPro" id="IPR036383">
    <property type="entry name" value="TSP1_rpt_sf"/>
</dbReference>